<organism evidence="3 4">
    <name type="scientific">candidate division WWE3 bacterium CG22_combo_CG10-13_8_21_14_all_39_12</name>
    <dbReference type="NCBI Taxonomy" id="1975094"/>
    <lineage>
        <taxon>Bacteria</taxon>
        <taxon>Katanobacteria</taxon>
    </lineage>
</organism>
<dbReference type="Proteomes" id="UP000228495">
    <property type="component" value="Unassembled WGS sequence"/>
</dbReference>
<feature type="domain" description="YdbS-like PH" evidence="2">
    <location>
        <begin position="68"/>
        <end position="122"/>
    </location>
</feature>
<feature type="transmembrane region" description="Helical" evidence="1">
    <location>
        <begin position="34"/>
        <end position="57"/>
    </location>
</feature>
<evidence type="ECO:0000259" key="2">
    <source>
        <dbReference type="Pfam" id="PF03703"/>
    </source>
</evidence>
<comment type="caution">
    <text evidence="3">The sequence shown here is derived from an EMBL/GenBank/DDBJ whole genome shotgun (WGS) entry which is preliminary data.</text>
</comment>
<sequence>MQHEMPRILEGEEILYEGAPLPQLKKYYFYSYSLLWLFMLAMTLVGLLLFPFALLFAHAMAGKSYWQRYYWITNKRIIVRKGLFGYSISSIPLERISDVIISRGWFENFCGFGSLRIQSLAGQISSGAGGSEGDLKAIADPEEVQHIILEAVKKNRSTDRTL</sequence>
<keyword evidence="1" id="KW-0472">Membrane</keyword>
<gene>
    <name evidence="3" type="ORF">COX05_01625</name>
</gene>
<dbReference type="AlphaFoldDB" id="A0A2H0BGK0"/>
<evidence type="ECO:0000256" key="1">
    <source>
        <dbReference type="SAM" id="Phobius"/>
    </source>
</evidence>
<accession>A0A2H0BGK0</accession>
<name>A0A2H0BGK0_UNCKA</name>
<proteinExistence type="predicted"/>
<keyword evidence="1" id="KW-0812">Transmembrane</keyword>
<evidence type="ECO:0000313" key="4">
    <source>
        <dbReference type="Proteomes" id="UP000228495"/>
    </source>
</evidence>
<evidence type="ECO:0000313" key="3">
    <source>
        <dbReference type="EMBL" id="PIP56699.1"/>
    </source>
</evidence>
<dbReference type="EMBL" id="PCSU01000023">
    <property type="protein sequence ID" value="PIP56699.1"/>
    <property type="molecule type" value="Genomic_DNA"/>
</dbReference>
<dbReference type="Pfam" id="PF03703">
    <property type="entry name" value="bPH_2"/>
    <property type="match status" value="1"/>
</dbReference>
<keyword evidence="1" id="KW-1133">Transmembrane helix</keyword>
<dbReference type="InterPro" id="IPR005182">
    <property type="entry name" value="YdbS-like_PH"/>
</dbReference>
<reference evidence="3 4" key="1">
    <citation type="submission" date="2017-09" db="EMBL/GenBank/DDBJ databases">
        <title>Depth-based differentiation of microbial function through sediment-hosted aquifers and enrichment of novel symbionts in the deep terrestrial subsurface.</title>
        <authorList>
            <person name="Probst A.J."/>
            <person name="Ladd B."/>
            <person name="Jarett J.K."/>
            <person name="Geller-Mcgrath D.E."/>
            <person name="Sieber C.M."/>
            <person name="Emerson J.B."/>
            <person name="Anantharaman K."/>
            <person name="Thomas B.C."/>
            <person name="Malmstrom R."/>
            <person name="Stieglmeier M."/>
            <person name="Klingl A."/>
            <person name="Woyke T."/>
            <person name="Ryan C.M."/>
            <person name="Banfield J.F."/>
        </authorList>
    </citation>
    <scope>NUCLEOTIDE SEQUENCE [LARGE SCALE GENOMIC DNA]</scope>
    <source>
        <strain evidence="3">CG22_combo_CG10-13_8_21_14_all_39_12</strain>
    </source>
</reference>
<protein>
    <recommendedName>
        <fullName evidence="2">YdbS-like PH domain-containing protein</fullName>
    </recommendedName>
</protein>